<evidence type="ECO:0000256" key="2">
    <source>
        <dbReference type="ARBA" id="ARBA00006706"/>
    </source>
</evidence>
<dbReference type="SUPFAM" id="SSF48576">
    <property type="entry name" value="Terpenoid synthases"/>
    <property type="match status" value="1"/>
</dbReference>
<dbReference type="Pfam" id="PF00348">
    <property type="entry name" value="polyprenyl_synt"/>
    <property type="match status" value="1"/>
</dbReference>
<evidence type="ECO:0000313" key="7">
    <source>
        <dbReference type="EMBL" id="UQA90638.1"/>
    </source>
</evidence>
<dbReference type="SFLD" id="SFLDG01017">
    <property type="entry name" value="Polyprenyl_Transferase_Like"/>
    <property type="match status" value="1"/>
</dbReference>
<name>A0ABY4LYU7_9ACTN</name>
<keyword evidence="8" id="KW-1185">Reference proteome</keyword>
<keyword evidence="4" id="KW-0479">Metal-binding</keyword>
<accession>A0ABY4LYU7</accession>
<evidence type="ECO:0000256" key="3">
    <source>
        <dbReference type="ARBA" id="ARBA00022679"/>
    </source>
</evidence>
<dbReference type="EMBL" id="CP086322">
    <property type="protein sequence ID" value="UQA90638.1"/>
    <property type="molecule type" value="Genomic_DNA"/>
</dbReference>
<proteinExistence type="inferred from homology"/>
<dbReference type="CDD" id="cd00685">
    <property type="entry name" value="Trans_IPPS_HT"/>
    <property type="match status" value="1"/>
</dbReference>
<dbReference type="SFLD" id="SFLDS00005">
    <property type="entry name" value="Isoprenoid_Synthase_Type_I"/>
    <property type="match status" value="1"/>
</dbReference>
<keyword evidence="3 6" id="KW-0808">Transferase</keyword>
<dbReference type="PROSITE" id="PS00723">
    <property type="entry name" value="POLYPRENYL_SYNTHASE_1"/>
    <property type="match status" value="1"/>
</dbReference>
<evidence type="ECO:0000256" key="1">
    <source>
        <dbReference type="ARBA" id="ARBA00001946"/>
    </source>
</evidence>
<dbReference type="PANTHER" id="PTHR12001">
    <property type="entry name" value="GERANYLGERANYL PYROPHOSPHATE SYNTHASE"/>
    <property type="match status" value="1"/>
</dbReference>
<comment type="similarity">
    <text evidence="2 6">Belongs to the FPP/GGPP synthase family.</text>
</comment>
<dbReference type="InterPro" id="IPR000092">
    <property type="entry name" value="Polyprenyl_synt"/>
</dbReference>
<dbReference type="PROSITE" id="PS00444">
    <property type="entry name" value="POLYPRENYL_SYNTHASE_2"/>
    <property type="match status" value="1"/>
</dbReference>
<keyword evidence="5" id="KW-0460">Magnesium</keyword>
<gene>
    <name evidence="7" type="ORF">K9S39_00835</name>
</gene>
<reference evidence="7" key="1">
    <citation type="submission" date="2021-10" db="EMBL/GenBank/DDBJ databases">
        <title>Streptomyces nigrumlapis sp.nov.,an antimicrobial producing actinobacterium isolated from Black Gobi rocks.</title>
        <authorList>
            <person name="Wen Y."/>
            <person name="Zhang W."/>
            <person name="Liu X.G."/>
        </authorList>
    </citation>
    <scope>NUCLEOTIDE SEQUENCE</scope>
    <source>
        <strain evidence="7">ST13-2-2</strain>
    </source>
</reference>
<dbReference type="RefSeq" id="WP_248861379.1">
    <property type="nucleotide sequence ID" value="NZ_CP086322.1"/>
</dbReference>
<evidence type="ECO:0000256" key="6">
    <source>
        <dbReference type="RuleBase" id="RU004466"/>
    </source>
</evidence>
<organism evidence="7 8">
    <name type="scientific">Streptomyces halobius</name>
    <dbReference type="NCBI Taxonomy" id="2879846"/>
    <lineage>
        <taxon>Bacteria</taxon>
        <taxon>Bacillati</taxon>
        <taxon>Actinomycetota</taxon>
        <taxon>Actinomycetes</taxon>
        <taxon>Kitasatosporales</taxon>
        <taxon>Streptomycetaceae</taxon>
        <taxon>Streptomyces</taxon>
    </lineage>
</organism>
<protein>
    <submittedName>
        <fullName evidence="7">Polyprenyl synthetase family protein</fullName>
    </submittedName>
</protein>
<evidence type="ECO:0000313" key="8">
    <source>
        <dbReference type="Proteomes" id="UP000830115"/>
    </source>
</evidence>
<dbReference type="InterPro" id="IPR033749">
    <property type="entry name" value="Polyprenyl_synt_CS"/>
</dbReference>
<evidence type="ECO:0000256" key="5">
    <source>
        <dbReference type="ARBA" id="ARBA00022842"/>
    </source>
</evidence>
<dbReference type="Gene3D" id="1.10.600.10">
    <property type="entry name" value="Farnesyl Diphosphate Synthase"/>
    <property type="match status" value="1"/>
</dbReference>
<evidence type="ECO:0000256" key="4">
    <source>
        <dbReference type="ARBA" id="ARBA00022723"/>
    </source>
</evidence>
<dbReference type="InterPro" id="IPR008949">
    <property type="entry name" value="Isoprenoid_synthase_dom_sf"/>
</dbReference>
<dbReference type="Proteomes" id="UP000830115">
    <property type="component" value="Chromosome"/>
</dbReference>
<comment type="cofactor">
    <cofactor evidence="1">
        <name>Mg(2+)</name>
        <dbReference type="ChEBI" id="CHEBI:18420"/>
    </cofactor>
</comment>
<sequence>MTTPALREQPFDPSAIRNQVACVLSDFLARKSAAADAQHLPADVVQALGDFLTAGGKRLRPILCVMGWHAAGGHGDTGPVVRVGAALEMFHAFCLIHDDVMDNSCTRRGAPTVHRALARAYTPGRSRAAADFVGTSAAILIGDLALAWSDELFHTAGLDPAQLSAVLPLLDAMRTEVMYGQYLDVTSSGQPTADLERALTILRYKTAKYTLERPLHIGAVLAGGNGELLDSLSDFALPVGDAFQLRDDLLGVYGDPRVTGKSRLDDLREGKQTVLIALAMRNATPARQHTMSTLIGNPALDEEGAERARQLVTATGAYNEVRRLIQTRRRQAERVLERLVLPPGVANALRELARAATQRRT</sequence>
<dbReference type="PANTHER" id="PTHR12001:SF85">
    <property type="entry name" value="SHORT CHAIN ISOPRENYL DIPHOSPHATE SYNTHASE"/>
    <property type="match status" value="1"/>
</dbReference>